<dbReference type="GO" id="GO:0015288">
    <property type="term" value="F:porin activity"/>
    <property type="evidence" value="ECO:0007669"/>
    <property type="project" value="InterPro"/>
</dbReference>
<dbReference type="InterPro" id="IPR036737">
    <property type="entry name" value="OmpA-like_sf"/>
</dbReference>
<evidence type="ECO:0000256" key="2">
    <source>
        <dbReference type="ARBA" id="ARBA00022729"/>
    </source>
</evidence>
<dbReference type="Gene3D" id="3.30.1330.60">
    <property type="entry name" value="OmpA-like domain"/>
    <property type="match status" value="1"/>
</dbReference>
<protein>
    <submittedName>
        <fullName evidence="7">SmpA / OmlA family protein</fullName>
    </submittedName>
</protein>
<evidence type="ECO:0000313" key="8">
    <source>
        <dbReference type="Proteomes" id="UP000060787"/>
    </source>
</evidence>
<dbReference type="PATRIC" id="fig|84531.8.peg.607"/>
<accession>A0A0S2F5D4</accession>
<dbReference type="PANTHER" id="PTHR30329">
    <property type="entry name" value="STATOR ELEMENT OF FLAGELLAR MOTOR COMPLEX"/>
    <property type="match status" value="1"/>
</dbReference>
<keyword evidence="8" id="KW-1185">Reference proteome</keyword>
<evidence type="ECO:0000256" key="1">
    <source>
        <dbReference type="ARBA" id="ARBA00004442"/>
    </source>
</evidence>
<dbReference type="InterPro" id="IPR007450">
    <property type="entry name" value="BamE_dom"/>
</dbReference>
<dbReference type="InterPro" id="IPR002368">
    <property type="entry name" value="OmpA"/>
</dbReference>
<sequence length="278" mass="30288">MEAKRFAGVAIVCSVAMGLLSACGTRHVSRDISADGVPGEVVFPAVERAVLKEGTFPNLDDLRQVAPGVSKEQLYHLLGRPHFREGYAGVREWDYLFHFRREGGVTTCQYKVVFDQNYLARSFYWLPEGCGDLLREPAAAEPSSSPAAATPRRFTLSADALFAFGRAGSDDLQPDGRAEVARVAGELRSAKGVRNVRVTGHTDQIGSEPANRALSRERAETVRRLLIAEGVPEQRVSAEGRGESEPVVDHCDAAKGRDALIACLQPNRRVEISADVEQ</sequence>
<keyword evidence="4" id="KW-0998">Cell outer membrane</keyword>
<dbReference type="CDD" id="cd07185">
    <property type="entry name" value="OmpA_C-like"/>
    <property type="match status" value="1"/>
</dbReference>
<keyword evidence="3 5" id="KW-0472">Membrane</keyword>
<dbReference type="Gene3D" id="3.30.1450.10">
    <property type="match status" value="1"/>
</dbReference>
<dbReference type="InterPro" id="IPR037873">
    <property type="entry name" value="BamE-like"/>
</dbReference>
<dbReference type="PRINTS" id="PR01022">
    <property type="entry name" value="OUTRMMBRANEA"/>
</dbReference>
<dbReference type="PROSITE" id="PS51123">
    <property type="entry name" value="OMPA_2"/>
    <property type="match status" value="1"/>
</dbReference>
<gene>
    <name evidence="7" type="ORF">LA76x_0579</name>
</gene>
<evidence type="ECO:0000256" key="4">
    <source>
        <dbReference type="ARBA" id="ARBA00023237"/>
    </source>
</evidence>
<organism evidence="7 8">
    <name type="scientific">Lysobacter antibioticus</name>
    <dbReference type="NCBI Taxonomy" id="84531"/>
    <lineage>
        <taxon>Bacteria</taxon>
        <taxon>Pseudomonadati</taxon>
        <taxon>Pseudomonadota</taxon>
        <taxon>Gammaproteobacteria</taxon>
        <taxon>Lysobacterales</taxon>
        <taxon>Lysobacteraceae</taxon>
        <taxon>Lysobacter</taxon>
    </lineage>
</organism>
<evidence type="ECO:0000256" key="3">
    <source>
        <dbReference type="ARBA" id="ARBA00023136"/>
    </source>
</evidence>
<dbReference type="EMBL" id="CP011129">
    <property type="protein sequence ID" value="ALN78740.1"/>
    <property type="molecule type" value="Genomic_DNA"/>
</dbReference>
<dbReference type="InterPro" id="IPR050330">
    <property type="entry name" value="Bact_OuterMem_StrucFunc"/>
</dbReference>
<dbReference type="Pfam" id="PF00691">
    <property type="entry name" value="OmpA"/>
    <property type="match status" value="1"/>
</dbReference>
<dbReference type="InterPro" id="IPR006665">
    <property type="entry name" value="OmpA-like"/>
</dbReference>
<dbReference type="STRING" id="84531.LA76x_0579"/>
<keyword evidence="2" id="KW-0732">Signal</keyword>
<dbReference type="Pfam" id="PF04355">
    <property type="entry name" value="BamE"/>
    <property type="match status" value="1"/>
</dbReference>
<proteinExistence type="predicted"/>
<feature type="domain" description="OmpA-like" evidence="6">
    <location>
        <begin position="149"/>
        <end position="278"/>
    </location>
</feature>
<name>A0A0S2F5D4_LYSAN</name>
<evidence type="ECO:0000256" key="5">
    <source>
        <dbReference type="PROSITE-ProRule" id="PRU00473"/>
    </source>
</evidence>
<dbReference type="KEGG" id="lab:LA76x_0579"/>
<comment type="subcellular location">
    <subcellularLocation>
        <location evidence="1">Cell outer membrane</location>
    </subcellularLocation>
</comment>
<evidence type="ECO:0000259" key="6">
    <source>
        <dbReference type="PROSITE" id="PS51123"/>
    </source>
</evidence>
<reference evidence="7 8" key="1">
    <citation type="journal article" date="2015" name="BMC Genomics">
        <title>Comparative genomics and metabolic profiling of the genus Lysobacter.</title>
        <authorList>
            <person name="de Bruijn I."/>
            <person name="Cheng X."/>
            <person name="de Jager V."/>
            <person name="Exposito R.G."/>
            <person name="Watrous J."/>
            <person name="Patel N."/>
            <person name="Postma J."/>
            <person name="Dorrestein P.C."/>
            <person name="Kobayashi D."/>
            <person name="Raaijmakers J.M."/>
        </authorList>
    </citation>
    <scope>NUCLEOTIDE SEQUENCE [LARGE SCALE GENOMIC DNA]</scope>
    <source>
        <strain evidence="7 8">76</strain>
    </source>
</reference>
<dbReference type="AlphaFoldDB" id="A0A0S2F5D4"/>
<dbReference type="PRINTS" id="PR01021">
    <property type="entry name" value="OMPADOMAIN"/>
</dbReference>
<dbReference type="Proteomes" id="UP000060787">
    <property type="component" value="Chromosome"/>
</dbReference>
<dbReference type="PROSITE" id="PS51257">
    <property type="entry name" value="PROKAR_LIPOPROTEIN"/>
    <property type="match status" value="1"/>
</dbReference>
<evidence type="ECO:0000313" key="7">
    <source>
        <dbReference type="EMBL" id="ALN78740.1"/>
    </source>
</evidence>
<dbReference type="eggNOG" id="COG2885">
    <property type="taxonomic scope" value="Bacteria"/>
</dbReference>
<dbReference type="InterPro" id="IPR006664">
    <property type="entry name" value="OMP_bac"/>
</dbReference>
<dbReference type="eggNOG" id="COG2913">
    <property type="taxonomic scope" value="Bacteria"/>
</dbReference>
<dbReference type="PANTHER" id="PTHR30329:SF21">
    <property type="entry name" value="LIPOPROTEIN YIAD-RELATED"/>
    <property type="match status" value="1"/>
</dbReference>
<dbReference type="SUPFAM" id="SSF103088">
    <property type="entry name" value="OmpA-like"/>
    <property type="match status" value="1"/>
</dbReference>
<dbReference type="GO" id="GO:0009279">
    <property type="term" value="C:cell outer membrane"/>
    <property type="evidence" value="ECO:0007669"/>
    <property type="project" value="UniProtKB-SubCell"/>
</dbReference>